<dbReference type="InterPro" id="IPR006653">
    <property type="entry name" value="Trp_synth_b_CS"/>
</dbReference>
<keyword evidence="9 11" id="KW-0456">Lyase</keyword>
<dbReference type="OrthoDB" id="9766131at2"/>
<keyword evidence="5 11" id="KW-0028">Amino-acid biosynthesis</keyword>
<evidence type="ECO:0000256" key="9">
    <source>
        <dbReference type="ARBA" id="ARBA00023239"/>
    </source>
</evidence>
<dbReference type="Proteomes" id="UP000256379">
    <property type="component" value="Unassembled WGS sequence"/>
</dbReference>
<dbReference type="Pfam" id="PF00291">
    <property type="entry name" value="PALP"/>
    <property type="match status" value="1"/>
</dbReference>
<protein>
    <recommendedName>
        <fullName evidence="11">Tryptophan synthase beta chain</fullName>
        <ecNumber evidence="11">4.2.1.20</ecNumber>
    </recommendedName>
</protein>
<evidence type="ECO:0000256" key="1">
    <source>
        <dbReference type="ARBA" id="ARBA00001933"/>
    </source>
</evidence>
<evidence type="ECO:0000313" key="15">
    <source>
        <dbReference type="Proteomes" id="UP000256379"/>
    </source>
</evidence>
<feature type="modified residue" description="N6-(pyridoxal phosphate)lysine" evidence="11">
    <location>
        <position position="96"/>
    </location>
</feature>
<dbReference type="EC" id="4.2.1.20" evidence="11"/>
<dbReference type="EMBL" id="NXLQ01000004">
    <property type="protein sequence ID" value="RDU66523.1"/>
    <property type="molecule type" value="Genomic_DNA"/>
</dbReference>
<dbReference type="InterPro" id="IPR023026">
    <property type="entry name" value="Trp_synth_beta/beta-like"/>
</dbReference>
<dbReference type="FunFam" id="3.40.50.1100:FF:000004">
    <property type="entry name" value="Tryptophan synthase beta chain"/>
    <property type="match status" value="1"/>
</dbReference>
<comment type="catalytic activity">
    <reaction evidence="10 11">
        <text>(1S,2R)-1-C-(indol-3-yl)glycerol 3-phosphate + L-serine = D-glyceraldehyde 3-phosphate + L-tryptophan + H2O</text>
        <dbReference type="Rhea" id="RHEA:10532"/>
        <dbReference type="ChEBI" id="CHEBI:15377"/>
        <dbReference type="ChEBI" id="CHEBI:33384"/>
        <dbReference type="ChEBI" id="CHEBI:57912"/>
        <dbReference type="ChEBI" id="CHEBI:58866"/>
        <dbReference type="ChEBI" id="CHEBI:59776"/>
        <dbReference type="EC" id="4.2.1.20"/>
    </reaction>
</comment>
<dbReference type="Gene3D" id="3.40.50.1100">
    <property type="match status" value="2"/>
</dbReference>
<evidence type="ECO:0000256" key="7">
    <source>
        <dbReference type="ARBA" id="ARBA00022898"/>
    </source>
</evidence>
<keyword evidence="15" id="KW-1185">Reference proteome</keyword>
<feature type="domain" description="Tryptophan synthase beta chain-like PALP" evidence="13">
    <location>
        <begin position="62"/>
        <end position="387"/>
    </location>
</feature>
<comment type="cofactor">
    <cofactor evidence="1 11">
        <name>pyridoxal 5'-phosphate</name>
        <dbReference type="ChEBI" id="CHEBI:597326"/>
    </cofactor>
</comment>
<keyword evidence="7 11" id="KW-0663">Pyridoxal phosphate</keyword>
<evidence type="ECO:0000256" key="6">
    <source>
        <dbReference type="ARBA" id="ARBA00022822"/>
    </source>
</evidence>
<comment type="similarity">
    <text evidence="3 11">Belongs to the TrpB family.</text>
</comment>
<organism evidence="14 15">
    <name type="scientific">Helicobacter didelphidarum</name>
    <dbReference type="NCBI Taxonomy" id="2040648"/>
    <lineage>
        <taxon>Bacteria</taxon>
        <taxon>Pseudomonadati</taxon>
        <taxon>Campylobacterota</taxon>
        <taxon>Epsilonproteobacteria</taxon>
        <taxon>Campylobacterales</taxon>
        <taxon>Helicobacteraceae</taxon>
        <taxon>Helicobacter</taxon>
    </lineage>
</organism>
<sequence length="1347" mass="152260">MEKKIFLESKNGYFGEGELSFGGCFIPETLYPPINELQRAYKHIFQSKSFRKELKHLLKTFVGRPTPLIYAKNVSKILENEIYLKFEGLANTGAHKINNALAQVLLARKMHKKRVIAETGAGQHGVAVASACAFLRIPCTIFMGAIDIERQRPNVFIMEQFGAKVVSVASGTQTLKDAVNETLREWSKDPVDSFYVLGSALGPYPYPDIVRDSQKIIGKEIKKQIKKALRVMPDYIVACVGGGSNAMGAFSAFLKHEEVQLIGIEAGGIAESNKHAIRLSKQSNARIGIAQGFKSYFLQDKVGQIASTHSISAGLDYAGVGPQLAHLASIQRVQFDFASDTEALEALQFFARHEGILAALESSHALAGALKIAKNVKNRIIIVNVSGRGDKDIFITAKELCAPQWKEFLESELKRVEKKIKAQQLEKEELTIVNETKSHKEEFLDTLKDLESKDLEFLDKSKESIQKTAEITEFIHQDCNNECKHESNYMQSDEKEVINEDSLSLESFFQEEQPLEKELQKDNNGRGEQIRDANTQKELNATLQQSDLCENELEDRELESLVVCKDDNIEDIKDKNMQITTNPHVNIATNTESYLIQKEKTAIQERHAEENMQNELQQQKQVSNLDSLTIKSDCIGCNKEQIDSQELQNDIQDKGVESNIESTLKDSPVVYQIEQLEYGEENVNNIENRHSFSNTTKSQAIHTTQLPLLHFLNQDSDCKTSVESLPQNYTYPLLNFLQPNIASVDSSKNEIPQQDSLDKNNECNDESIFQDVTSNTYNNKENISTENHEESHTFTQSQEDCSNTIHSTQTTNNMQQDFLKKSTHNPVADNSLNSQDLSFMHEQVDKAREMGHELSLLFNETPSIIQNTIDQKDNSVCMQDSQGENTTSPISSSINHSPLNVARDSIQAQPDISYNVQEEVAKDTIEILQDVKQVESEDIQSNQNTLEDSNNIDNIISQDMSCQTENETDFMQSDINCEALDNKDTEMNPQYASDADLIAEMFQDFLIKDSLDIDSDFEELSNIDDLDDLETDVYQDVEIQNNNITDEYAIIENKSDISGSDILNHTVLEDTDCSENIHKDTLLVELDTEICNDIALDNNNDAMESQDSLMKPSERIAVEKEENTTDPFSNMFQDSLNDTLDMQDSDTKDILQRDIKLENSINSSHNESPDFFGEFPSKLSLTQPQATDIVLDESFSHNILKQETFNNELESDGLLGQDSILNKDRENIFDSQLDNTVMELQSLQDTIQSEISSNTDFIQNDRDQNNESVPNIQITTEEIQNNNKEYKDSQNQEVKILQEKDSVEKNLENKFHQSNSIPNPICNTLTNPRIFKMHSELSKIWGKSLQS</sequence>
<comment type="caution">
    <text evidence="14">The sequence shown here is derived from an EMBL/GenBank/DDBJ whole genome shotgun (WGS) entry which is preliminary data.</text>
</comment>
<feature type="coiled-coil region" evidence="12">
    <location>
        <begin position="406"/>
        <end position="453"/>
    </location>
</feature>
<evidence type="ECO:0000256" key="5">
    <source>
        <dbReference type="ARBA" id="ARBA00022605"/>
    </source>
</evidence>
<name>A0A3D8IN35_9HELI</name>
<dbReference type="InterPro" id="IPR006654">
    <property type="entry name" value="Trp_synth_beta"/>
</dbReference>
<proteinExistence type="inferred from homology"/>
<evidence type="ECO:0000256" key="12">
    <source>
        <dbReference type="SAM" id="Coils"/>
    </source>
</evidence>
<evidence type="ECO:0000256" key="3">
    <source>
        <dbReference type="ARBA" id="ARBA00009982"/>
    </source>
</evidence>
<reference evidence="14 15" key="1">
    <citation type="submission" date="2018-04" db="EMBL/GenBank/DDBJ databases">
        <title>Novel Campyloabacter and Helicobacter Species and Strains.</title>
        <authorList>
            <person name="Mannion A.J."/>
            <person name="Shen Z."/>
            <person name="Fox J.G."/>
        </authorList>
    </citation>
    <scope>NUCLEOTIDE SEQUENCE [LARGE SCALE GENOMIC DNA]</scope>
    <source>
        <strain evidence="14 15">MIT 17-337</strain>
    </source>
</reference>
<evidence type="ECO:0000256" key="8">
    <source>
        <dbReference type="ARBA" id="ARBA00023141"/>
    </source>
</evidence>
<dbReference type="PROSITE" id="PS00168">
    <property type="entry name" value="TRP_SYNTHASE_BETA"/>
    <property type="match status" value="1"/>
</dbReference>
<evidence type="ECO:0000256" key="10">
    <source>
        <dbReference type="ARBA" id="ARBA00049047"/>
    </source>
</evidence>
<dbReference type="PANTHER" id="PTHR48077">
    <property type="entry name" value="TRYPTOPHAN SYNTHASE-RELATED"/>
    <property type="match status" value="1"/>
</dbReference>
<evidence type="ECO:0000256" key="11">
    <source>
        <dbReference type="HAMAP-Rule" id="MF_00133"/>
    </source>
</evidence>
<gene>
    <name evidence="11 14" type="primary">trpB</name>
    <name evidence="14" type="ORF">CQA53_03515</name>
</gene>
<comment type="subunit">
    <text evidence="4 11">Tetramer of two alpha and two beta chains.</text>
</comment>
<dbReference type="GO" id="GO:0004834">
    <property type="term" value="F:tryptophan synthase activity"/>
    <property type="evidence" value="ECO:0007669"/>
    <property type="project" value="UniProtKB-UniRule"/>
</dbReference>
<evidence type="ECO:0000313" key="14">
    <source>
        <dbReference type="EMBL" id="RDU66523.1"/>
    </source>
</evidence>
<comment type="function">
    <text evidence="11">The beta subunit is responsible for the synthesis of L-tryptophan from indole and L-serine.</text>
</comment>
<dbReference type="UniPathway" id="UPA00035">
    <property type="reaction ID" value="UER00044"/>
</dbReference>
<keyword evidence="8 11" id="KW-0057">Aromatic amino acid biosynthesis</keyword>
<dbReference type="GO" id="GO:0005737">
    <property type="term" value="C:cytoplasm"/>
    <property type="evidence" value="ECO:0007669"/>
    <property type="project" value="TreeGrafter"/>
</dbReference>
<comment type="pathway">
    <text evidence="2 11">Amino-acid biosynthesis; L-tryptophan biosynthesis; L-tryptophan from chorismate: step 5/5.</text>
</comment>
<evidence type="ECO:0000256" key="4">
    <source>
        <dbReference type="ARBA" id="ARBA00011270"/>
    </source>
</evidence>
<dbReference type="HAMAP" id="MF_00133">
    <property type="entry name" value="Trp_synth_beta"/>
    <property type="match status" value="1"/>
</dbReference>
<keyword evidence="12" id="KW-0175">Coiled coil</keyword>
<dbReference type="InterPro" id="IPR001926">
    <property type="entry name" value="TrpB-like_PALP"/>
</dbReference>
<accession>A0A3D8IN35</accession>
<dbReference type="InterPro" id="IPR036052">
    <property type="entry name" value="TrpB-like_PALP_sf"/>
</dbReference>
<dbReference type="PANTHER" id="PTHR48077:SF3">
    <property type="entry name" value="TRYPTOPHAN SYNTHASE"/>
    <property type="match status" value="1"/>
</dbReference>
<dbReference type="SUPFAM" id="SSF53686">
    <property type="entry name" value="Tryptophan synthase beta subunit-like PLP-dependent enzymes"/>
    <property type="match status" value="1"/>
</dbReference>
<keyword evidence="6 11" id="KW-0822">Tryptophan biosynthesis</keyword>
<evidence type="ECO:0000259" key="13">
    <source>
        <dbReference type="Pfam" id="PF00291"/>
    </source>
</evidence>
<dbReference type="NCBIfam" id="TIGR00263">
    <property type="entry name" value="trpB"/>
    <property type="match status" value="1"/>
</dbReference>
<evidence type="ECO:0000256" key="2">
    <source>
        <dbReference type="ARBA" id="ARBA00004733"/>
    </source>
</evidence>
<dbReference type="CDD" id="cd06446">
    <property type="entry name" value="Trp-synth_B"/>
    <property type="match status" value="1"/>
</dbReference>